<feature type="region of interest" description="Disordered" evidence="1">
    <location>
        <begin position="51"/>
        <end position="79"/>
    </location>
</feature>
<sequence length="79" mass="8144">MVAVIADLNDHAARALAGFAEFEDVGHGTRYSGGGFRAALFLTVIIRRDGSQSSPAGRFDQLPDATVGLSPTGSPGAVR</sequence>
<dbReference type="EMBL" id="BAAAGA010000004">
    <property type="protein sequence ID" value="GAA0621939.1"/>
    <property type="molecule type" value="Genomic_DNA"/>
</dbReference>
<comment type="caution">
    <text evidence="2">The sequence shown here is derived from an EMBL/GenBank/DDBJ whole genome shotgun (WGS) entry which is preliminary data.</text>
</comment>
<proteinExistence type="predicted"/>
<reference evidence="2 3" key="1">
    <citation type="journal article" date="2019" name="Int. J. Syst. Evol. Microbiol.">
        <title>The Global Catalogue of Microorganisms (GCM) 10K type strain sequencing project: providing services to taxonomists for standard genome sequencing and annotation.</title>
        <authorList>
            <consortium name="The Broad Institute Genomics Platform"/>
            <consortium name="The Broad Institute Genome Sequencing Center for Infectious Disease"/>
            <person name="Wu L."/>
            <person name="Ma J."/>
        </authorList>
    </citation>
    <scope>NUCLEOTIDE SEQUENCE [LARGE SCALE GENOMIC DNA]</scope>
    <source>
        <strain evidence="2 3">JCM 12928</strain>
    </source>
</reference>
<organism evidence="2 3">
    <name type="scientific">Brevundimonas kwangchunensis</name>
    <dbReference type="NCBI Taxonomy" id="322163"/>
    <lineage>
        <taxon>Bacteria</taxon>
        <taxon>Pseudomonadati</taxon>
        <taxon>Pseudomonadota</taxon>
        <taxon>Alphaproteobacteria</taxon>
        <taxon>Caulobacterales</taxon>
        <taxon>Caulobacteraceae</taxon>
        <taxon>Brevundimonas</taxon>
    </lineage>
</organism>
<evidence type="ECO:0000256" key="1">
    <source>
        <dbReference type="SAM" id="MobiDB-lite"/>
    </source>
</evidence>
<evidence type="ECO:0000313" key="2">
    <source>
        <dbReference type="EMBL" id="GAA0621939.1"/>
    </source>
</evidence>
<protein>
    <submittedName>
        <fullName evidence="2">Uncharacterized protein</fullName>
    </submittedName>
</protein>
<name>A0ABN1GWJ4_9CAUL</name>
<keyword evidence="3" id="KW-1185">Reference proteome</keyword>
<dbReference type="Proteomes" id="UP001501352">
    <property type="component" value="Unassembled WGS sequence"/>
</dbReference>
<gene>
    <name evidence="2" type="ORF">GCM10009422_17260</name>
</gene>
<accession>A0ABN1GWJ4</accession>
<evidence type="ECO:0000313" key="3">
    <source>
        <dbReference type="Proteomes" id="UP001501352"/>
    </source>
</evidence>